<dbReference type="SUPFAM" id="SSF52540">
    <property type="entry name" value="P-loop containing nucleoside triphosphate hydrolases"/>
    <property type="match status" value="2"/>
</dbReference>
<evidence type="ECO:0000313" key="5">
    <source>
        <dbReference type="EMBL" id="CAF0920650.1"/>
    </source>
</evidence>
<keyword evidence="3" id="KW-0811">Translocation</keyword>
<keyword evidence="8" id="KW-1185">Reference proteome</keyword>
<keyword evidence="2" id="KW-0653">Protein transport</keyword>
<organism evidence="5 7">
    <name type="scientific">Rotaria sordida</name>
    <dbReference type="NCBI Taxonomy" id="392033"/>
    <lineage>
        <taxon>Eukaryota</taxon>
        <taxon>Metazoa</taxon>
        <taxon>Spiralia</taxon>
        <taxon>Gnathifera</taxon>
        <taxon>Rotifera</taxon>
        <taxon>Eurotatoria</taxon>
        <taxon>Bdelloidea</taxon>
        <taxon>Philodinida</taxon>
        <taxon>Philodinidae</taxon>
        <taxon>Rotaria</taxon>
    </lineage>
</organism>
<dbReference type="Pfam" id="PF00271">
    <property type="entry name" value="Helicase_C"/>
    <property type="match status" value="1"/>
</dbReference>
<keyword evidence="2" id="KW-0813">Transport</keyword>
<gene>
    <name evidence="6" type="ORF">JXQ802_LOCUS28102</name>
    <name evidence="5" type="ORF">PYM288_LOCUS10505</name>
</gene>
<comment type="caution">
    <text evidence="5">The sequence shown here is derived from an EMBL/GenBank/DDBJ whole genome shotgun (WGS) entry which is preliminary data.</text>
</comment>
<dbReference type="GO" id="GO:0017038">
    <property type="term" value="P:protein import"/>
    <property type="evidence" value="ECO:0007669"/>
    <property type="project" value="InterPro"/>
</dbReference>
<evidence type="ECO:0000259" key="4">
    <source>
        <dbReference type="PROSITE" id="PS51196"/>
    </source>
</evidence>
<dbReference type="Proteomes" id="UP000663870">
    <property type="component" value="Unassembled WGS sequence"/>
</dbReference>
<dbReference type="EMBL" id="CAJNOL010001041">
    <property type="protein sequence ID" value="CAF1273303.1"/>
    <property type="molecule type" value="Genomic_DNA"/>
</dbReference>
<reference evidence="5" key="1">
    <citation type="submission" date="2021-02" db="EMBL/GenBank/DDBJ databases">
        <authorList>
            <person name="Nowell W R."/>
        </authorList>
    </citation>
    <scope>NUCLEOTIDE SEQUENCE</scope>
</reference>
<dbReference type="Pfam" id="PF07517">
    <property type="entry name" value="SecA_DEAD"/>
    <property type="match status" value="1"/>
</dbReference>
<dbReference type="GO" id="GO:0006886">
    <property type="term" value="P:intracellular protein transport"/>
    <property type="evidence" value="ECO:0007669"/>
    <property type="project" value="InterPro"/>
</dbReference>
<dbReference type="InterPro" id="IPR011115">
    <property type="entry name" value="SecA_DEAD"/>
</dbReference>
<protein>
    <recommendedName>
        <fullName evidence="4">SecA family profile domain-containing protein</fullName>
    </recommendedName>
</protein>
<evidence type="ECO:0000313" key="7">
    <source>
        <dbReference type="Proteomes" id="UP000663854"/>
    </source>
</evidence>
<evidence type="ECO:0000256" key="2">
    <source>
        <dbReference type="ARBA" id="ARBA00022927"/>
    </source>
</evidence>
<accession>A0A814AYW2</accession>
<dbReference type="PROSITE" id="PS51196">
    <property type="entry name" value="SECA_MOTOR_DEAD"/>
    <property type="match status" value="1"/>
</dbReference>
<evidence type="ECO:0000313" key="8">
    <source>
        <dbReference type="Proteomes" id="UP000663870"/>
    </source>
</evidence>
<dbReference type="GO" id="GO:0006605">
    <property type="term" value="P:protein targeting"/>
    <property type="evidence" value="ECO:0007669"/>
    <property type="project" value="InterPro"/>
</dbReference>
<dbReference type="PANTHER" id="PTHR30612:SF0">
    <property type="entry name" value="CHLOROPLAST PROTEIN-TRANSPORTING ATPASE"/>
    <property type="match status" value="1"/>
</dbReference>
<dbReference type="InterPro" id="IPR014018">
    <property type="entry name" value="SecA_motor_DEAD"/>
</dbReference>
<dbReference type="GO" id="GO:0016020">
    <property type="term" value="C:membrane"/>
    <property type="evidence" value="ECO:0007669"/>
    <property type="project" value="InterPro"/>
</dbReference>
<dbReference type="Gene3D" id="3.40.50.300">
    <property type="entry name" value="P-loop containing nucleotide triphosphate hydrolases"/>
    <property type="match status" value="2"/>
</dbReference>
<dbReference type="GO" id="GO:0005524">
    <property type="term" value="F:ATP binding"/>
    <property type="evidence" value="ECO:0007669"/>
    <property type="project" value="InterPro"/>
</dbReference>
<dbReference type="InterPro" id="IPR027417">
    <property type="entry name" value="P-loop_NTPase"/>
</dbReference>
<feature type="domain" description="SecA family profile" evidence="4">
    <location>
        <begin position="1457"/>
        <end position="2077"/>
    </location>
</feature>
<dbReference type="Proteomes" id="UP000663854">
    <property type="component" value="Unassembled WGS sequence"/>
</dbReference>
<dbReference type="EMBL" id="CAJNOH010000165">
    <property type="protein sequence ID" value="CAF0920650.1"/>
    <property type="molecule type" value="Genomic_DNA"/>
</dbReference>
<sequence length="2153" mass="255809">MLNKTRKRPLVLDPINDDPVKFLRQFRESVAINYPDEVFQFSITEKSRAILREQISRHRFSILSATDRSEYLLVKYKLDQLKHLNDLIDQEYIKQIYNDCIRYIIKHLSEEYEKGVSYMNRCLMNQTILSNEDICQYQSYIDHAKLADELRESHLRNEVVHSTAFIQYVNQQIEIMFIELKEKEINDPLLRIILDKIKLISNSISDIDQEKYKNICQILVEKLELVITSFKSSVLSNQFHQCISDITKLYDALTILQDHLDYEDMKIKYVQMKEYFLKYLNDSVRKLNPLFNQEKLHKNNIDSLNNCVCMLELVKNTFAFQLHISKETIDDIYENFLLKILNYFEEIIKKINIELKHENIFHILEQFLIELDSIRIISIIEFKTTRSYYSILGKIIEYLHQSKRDVEQLLTDLFRQEEKVNYDKLIKCLLSLKNTQWIEKYRTGVYSDVMSDIEEKFIEHIKQMKISLMEMTLDLDSYNKIDLAYKIVLKINEIKDFEKIFIDINQYLVEINSLFENMINNVCIIIKDSFNIEKFKEQEYKSFDFNRAEKAFHYLNTCKKIRISFKNNYIFVLNSLEEYIRYYSNFIRNEMESCFENIKQFQNTNNEELLDKVRILSTRLQEIHEIKITYSYVFSCFFNRKIFEQWQQELSNYQTELIDEMEKLCIMDQTSILKNKLLIVRALSRLDSFLEGEKYIDIYFKYQNEFLSKMNDTSKKVRDAIQKYDYEQVTYELTKFKLLGDIGEHLFKQAKQALNRSLVLFIEETNDQVIMLGTNLEIERIKLIIENLNRIQKAKQFVFQYLDTPDELDKCITDIKIMIEERLKRFLERVKVLLININNFYEVEQKMEYINSVRNLLGSYCTKVIFDEIETIQERQEHVISVEVVQKYSDMNIDIYVLNPPIDIFEKFAAVKNINPIYNQTLNKIKENIVSKFRKELELAKLLIPPNPKNIHIRKFECAIKYLPEDMRNILELELKYCKDDINFMIQQQQNHNEFQNLIRSEDLKPIKNLQQYQNSQSIQSLISQTRELVLTQVQEITDKIDQHVEQDDINEALIVVKILYEYKNELETIVTYVRQPYLIVQTQIKMKFENAYLYFMNQFLQNNTSEITNEIVETIEKSFLYLIEFIKFKNKLKDQSILTHIFPEDFNEKLIVLNRKTTDYFIELQKTYEDGLKNIDISSLKELLDFMHKWNLLFMKMKNIVRIHNINDIVVNSMMKAITDLTIYSHMLHNVSQKIQELEDEFIYQQLINKETIEFSQQRDKFYRKLNDKFFILDKTKLLSKYELNIDVNLVKQECLKSLEIKITKIFNSTQKFLRKFSEDSHLTKQDYKNFNLYYCNLLSFRREMKEIDFNINEQIDKIEKIIFDKIYTWTYIIELDSSISNISLSLINMKRISNNISLFKFKINRILEQVLNHYKNRTKGTMNFSKLSAILNQDVNGIGQSIVTENKTFQGYILSLFNEKTQTYDIDYVLKNLKGDSIDIDQLTKRYREFQNIYDDLIKNYLRINIELEILIANTKSIARNIKQTSNIIKWDSNVRDRIPKLLAFIFALWTLQNANYYFQAGDVTNKNNYLLKPHAAQIVSILRMLGIGDNKEELRNNLVQIGTGEGKSIILGAIATIFALLGFDVSCVCYSEYLSEKDYIKFLPIFDSLGLLQYIHYGTFNKLYEDINGNIRQIVEQFISIGSNNTIRNNQHDERTKILLIDEVDIFFSQDFFGNVYIPSVSLRDPTITSLINFIWSQRKSNLKLNQVETTVEYKACCNRFPIWEKLIREAVKDIIYDMYNFESHNYIVKEDKIGYIEQDNIVYNVVYGYKTLFAYYYEHEKGKITSKSLEEKISLRIKCGNFLYAQIPLQFTYIMGVTGTLKTLSDSEKQIIHDAYYIKKNTYIPSMFGRKNLMFRVKDDIIIENSIDYFNAIRKEIDDRLIGKSSEKRAVLVFFESKQRLKEFYESKALETIKQSVAYLTEESSSEEKEIIIKRATSSGQITLFTRIFGRGTDFICYDPSATANGGTHVIQTFLSEEWSEEQQIKNRTARQGDSGSYSMVLLDCDLEKFLIQKEDIENVKKGRQIQVCFSETSTSTKSYDTVYDLLHDKRTALFKTQYKVHTIFIRQMEERCVATKKFLSSLNSGDVDSVRTFLEKENKGTNTISHQS</sequence>
<dbReference type="InterPro" id="IPR000185">
    <property type="entry name" value="SecA"/>
</dbReference>
<evidence type="ECO:0000256" key="1">
    <source>
        <dbReference type="ARBA" id="ARBA00022490"/>
    </source>
</evidence>
<evidence type="ECO:0000256" key="3">
    <source>
        <dbReference type="ARBA" id="ARBA00023010"/>
    </source>
</evidence>
<keyword evidence="1" id="KW-0963">Cytoplasm</keyword>
<proteinExistence type="predicted"/>
<dbReference type="PANTHER" id="PTHR30612">
    <property type="entry name" value="SECA INNER MEMBRANE COMPONENT OF SEC PROTEIN SECRETION SYSTEM"/>
    <property type="match status" value="1"/>
</dbReference>
<name>A0A814AYW2_9BILA</name>
<evidence type="ECO:0000313" key="6">
    <source>
        <dbReference type="EMBL" id="CAF1273303.1"/>
    </source>
</evidence>
<dbReference type="InterPro" id="IPR001650">
    <property type="entry name" value="Helicase_C-like"/>
</dbReference>